<protein>
    <submittedName>
        <fullName evidence="1">Uncharacterized protein</fullName>
    </submittedName>
</protein>
<reference evidence="1 2" key="1">
    <citation type="submission" date="2021-06" db="EMBL/GenBank/DDBJ databases">
        <title>Differences between aerobic and microaerobic xylene degrading microbial communities.</title>
        <authorList>
            <person name="Banerjee S."/>
            <person name="Tancsics A."/>
        </authorList>
    </citation>
    <scope>NUCLEOTIDE SEQUENCE [LARGE SCALE GENOMIC DNA]</scope>
    <source>
        <strain evidence="1 2">MAP12</strain>
    </source>
</reference>
<dbReference type="EMBL" id="JAHRGL010000049">
    <property type="protein sequence ID" value="MBV2134060.1"/>
    <property type="molecule type" value="Genomic_DNA"/>
</dbReference>
<name>A0ABS6MZ38_9GAMM</name>
<comment type="caution">
    <text evidence="1">The sequence shown here is derived from an EMBL/GenBank/DDBJ whole genome shotgun (WGS) entry which is preliminary data.</text>
</comment>
<dbReference type="Proteomes" id="UP000813068">
    <property type="component" value="Unassembled WGS sequence"/>
</dbReference>
<organism evidence="1 2">
    <name type="scientific">Geopseudomonas aromaticivorans</name>
    <dbReference type="NCBI Taxonomy" id="2849492"/>
    <lineage>
        <taxon>Bacteria</taxon>
        <taxon>Pseudomonadati</taxon>
        <taxon>Pseudomonadota</taxon>
        <taxon>Gammaproteobacteria</taxon>
        <taxon>Pseudomonadales</taxon>
        <taxon>Pseudomonadaceae</taxon>
        <taxon>Geopseudomonas</taxon>
    </lineage>
</organism>
<evidence type="ECO:0000313" key="1">
    <source>
        <dbReference type="EMBL" id="MBV2134060.1"/>
    </source>
</evidence>
<evidence type="ECO:0000313" key="2">
    <source>
        <dbReference type="Proteomes" id="UP000813068"/>
    </source>
</evidence>
<dbReference type="RefSeq" id="WP_217682505.1">
    <property type="nucleotide sequence ID" value="NZ_JAHRGL010000049.1"/>
</dbReference>
<gene>
    <name evidence="1" type="ORF">KRX52_14865</name>
</gene>
<proteinExistence type="predicted"/>
<accession>A0ABS6MZ38</accession>
<keyword evidence="2" id="KW-1185">Reference proteome</keyword>
<sequence length="89" mass="10054">MEFTREVLDCMQKVRRRLREEQAVDIRISQEGAVDRMLEACVASSVDETRALGERLSELSGIRPAAPMLSEAQLIEKYTQARYAGPLRG</sequence>